<dbReference type="PANTHER" id="PTHR35385:SF2">
    <property type="entry name" value="PROTEIN B, PUTATIVE-RELATED"/>
    <property type="match status" value="1"/>
</dbReference>
<dbReference type="InterPro" id="IPR007527">
    <property type="entry name" value="Znf_SWIM"/>
</dbReference>
<evidence type="ECO:0000313" key="4">
    <source>
        <dbReference type="EMBL" id="KAG5282791.1"/>
    </source>
</evidence>
<protein>
    <recommendedName>
        <fullName evidence="3">SWIM-type domain-containing protein</fullName>
    </recommendedName>
</protein>
<keyword evidence="5" id="KW-1185">Reference proteome</keyword>
<feature type="region of interest" description="Disordered" evidence="2">
    <location>
        <begin position="239"/>
        <end position="292"/>
    </location>
</feature>
<feature type="compositionally biased region" description="Basic residues" evidence="2">
    <location>
        <begin position="255"/>
        <end position="274"/>
    </location>
</feature>
<gene>
    <name evidence="4" type="ORF">AALO_G00059990</name>
</gene>
<dbReference type="AlphaFoldDB" id="A0AAV6HBF5"/>
<name>A0AAV6HBF5_9TELE</name>
<comment type="caution">
    <text evidence="4">The sequence shown here is derived from an EMBL/GenBank/DDBJ whole genome shotgun (WGS) entry which is preliminary data.</text>
</comment>
<dbReference type="EMBL" id="JADWDJ010000004">
    <property type="protein sequence ID" value="KAG5282791.1"/>
    <property type="molecule type" value="Genomic_DNA"/>
</dbReference>
<feature type="domain" description="SWIM-type" evidence="3">
    <location>
        <begin position="59"/>
        <end position="90"/>
    </location>
</feature>
<feature type="compositionally biased region" description="Polar residues" evidence="2">
    <location>
        <begin position="275"/>
        <end position="286"/>
    </location>
</feature>
<proteinExistence type="predicted"/>
<keyword evidence="1" id="KW-0862">Zinc</keyword>
<dbReference type="GO" id="GO:0008270">
    <property type="term" value="F:zinc ion binding"/>
    <property type="evidence" value="ECO:0007669"/>
    <property type="project" value="UniProtKB-KW"/>
</dbReference>
<dbReference type="PROSITE" id="PS50966">
    <property type="entry name" value="ZF_SWIM"/>
    <property type="match status" value="1"/>
</dbReference>
<accession>A0AAV6HBF5</accession>
<dbReference type="PANTHER" id="PTHR35385">
    <property type="entry name" value="PROTEIN B, PUTATIVE-RELATED-RELATED"/>
    <property type="match status" value="1"/>
</dbReference>
<evidence type="ECO:0000313" key="5">
    <source>
        <dbReference type="Proteomes" id="UP000823561"/>
    </source>
</evidence>
<evidence type="ECO:0000256" key="1">
    <source>
        <dbReference type="PROSITE-ProRule" id="PRU00325"/>
    </source>
</evidence>
<sequence>MMNNHTYAVLSLQTDSDIDTSRQSGRPICSGPESTNLDDYPQLKIEEKKFTVKGSTETYVVDMELELCSCLIGQTGAPFKHQAAVAKTYNCLSNSFLPSTAESRAELLKLTSGEAVSLEFLQPLKIPSQSHKATPEPSNGPMQQLSESGLTLLQPQTSSADADWLQEDITQSPDMSLVEDMFNDLKSQSQDPIFAAGLRAMAKQYLQLKANPSKLLSALHSFGKSGSLASRRAATLRRAARRQSPMIGCQPTAVARRKGGTGSRRRQSAGRPKSHNLSISVASNVSHAKKHY</sequence>
<organism evidence="4 5">
    <name type="scientific">Alosa alosa</name>
    <name type="common">allis shad</name>
    <dbReference type="NCBI Taxonomy" id="278164"/>
    <lineage>
        <taxon>Eukaryota</taxon>
        <taxon>Metazoa</taxon>
        <taxon>Chordata</taxon>
        <taxon>Craniata</taxon>
        <taxon>Vertebrata</taxon>
        <taxon>Euteleostomi</taxon>
        <taxon>Actinopterygii</taxon>
        <taxon>Neopterygii</taxon>
        <taxon>Teleostei</taxon>
        <taxon>Clupei</taxon>
        <taxon>Clupeiformes</taxon>
        <taxon>Clupeoidei</taxon>
        <taxon>Clupeidae</taxon>
        <taxon>Alosa</taxon>
    </lineage>
</organism>
<reference evidence="4" key="1">
    <citation type="submission" date="2020-10" db="EMBL/GenBank/DDBJ databases">
        <title>Chromosome-scale genome assembly of the Allis shad, Alosa alosa.</title>
        <authorList>
            <person name="Margot Z."/>
            <person name="Christophe K."/>
            <person name="Cabau C."/>
            <person name="Louis A."/>
            <person name="Berthelot C."/>
            <person name="Parey E."/>
            <person name="Roest Crollius H."/>
            <person name="Montfort J."/>
            <person name="Robinson-Rechavi M."/>
            <person name="Bucao C."/>
            <person name="Bouchez O."/>
            <person name="Gislard M."/>
            <person name="Lluch J."/>
            <person name="Milhes M."/>
            <person name="Lampietro C."/>
            <person name="Lopez Roques C."/>
            <person name="Donnadieu C."/>
            <person name="Braasch I."/>
            <person name="Desvignes T."/>
            <person name="Postlethwait J."/>
            <person name="Bobe J."/>
            <person name="Guiguen Y."/>
        </authorList>
    </citation>
    <scope>NUCLEOTIDE SEQUENCE</scope>
    <source>
        <strain evidence="4">M-15738</strain>
        <tissue evidence="4">Blood</tissue>
    </source>
</reference>
<evidence type="ECO:0000259" key="3">
    <source>
        <dbReference type="PROSITE" id="PS50966"/>
    </source>
</evidence>
<dbReference type="Proteomes" id="UP000823561">
    <property type="component" value="Chromosome 4"/>
</dbReference>
<keyword evidence="1" id="KW-0863">Zinc-finger</keyword>
<evidence type="ECO:0000256" key="2">
    <source>
        <dbReference type="SAM" id="MobiDB-lite"/>
    </source>
</evidence>
<keyword evidence="1" id="KW-0479">Metal-binding</keyword>